<feature type="transmembrane region" description="Helical" evidence="2">
    <location>
        <begin position="151"/>
        <end position="173"/>
    </location>
</feature>
<keyword evidence="2" id="KW-0472">Membrane</keyword>
<gene>
    <name evidence="3" type="ORF">QN277_003220</name>
</gene>
<name>A0AAE1MF80_9FABA</name>
<keyword evidence="2" id="KW-1133">Transmembrane helix</keyword>
<evidence type="ECO:0000256" key="1">
    <source>
        <dbReference type="SAM" id="MobiDB-lite"/>
    </source>
</evidence>
<evidence type="ECO:0000256" key="2">
    <source>
        <dbReference type="SAM" id="Phobius"/>
    </source>
</evidence>
<accession>A0AAE1MF80</accession>
<dbReference type="EMBL" id="JAWXYG010000010">
    <property type="protein sequence ID" value="KAK4260048.1"/>
    <property type="molecule type" value="Genomic_DNA"/>
</dbReference>
<keyword evidence="4" id="KW-1185">Reference proteome</keyword>
<dbReference type="AlphaFoldDB" id="A0AAE1MF80"/>
<feature type="region of interest" description="Disordered" evidence="1">
    <location>
        <begin position="1"/>
        <end position="20"/>
    </location>
</feature>
<keyword evidence="2" id="KW-0812">Transmembrane</keyword>
<proteinExistence type="predicted"/>
<sequence length="218" mass="24673">MASVLGTPSSAPTSSVPALYTTPTTSAQEFPLSGSSSGTSRPERVLEVVHQASTESSTPSARSQTPLLYSIFGTLGALTARQTSYRRGRFTVFDEIRTPSATSQASLLNSSSSSFFGSTHSVWWYCSNCYMPSLTFKFFIKFLVWFHSLSVGWYCSITWYNFWSINLCFAFIFSRSCNMNRDSLYVTIKTAKNKLITRKSWWQLLCHQSNIWTFLMEY</sequence>
<reference evidence="3" key="1">
    <citation type="submission" date="2023-10" db="EMBL/GenBank/DDBJ databases">
        <title>Chromosome-level genome of the transformable northern wattle, Acacia crassicarpa.</title>
        <authorList>
            <person name="Massaro I."/>
            <person name="Sinha N.R."/>
            <person name="Poethig S."/>
            <person name="Leichty A.R."/>
        </authorList>
    </citation>
    <scope>NUCLEOTIDE SEQUENCE</scope>
    <source>
        <strain evidence="3">Acra3RX</strain>
        <tissue evidence="3">Leaf</tissue>
    </source>
</reference>
<evidence type="ECO:0000313" key="3">
    <source>
        <dbReference type="EMBL" id="KAK4260048.1"/>
    </source>
</evidence>
<feature type="compositionally biased region" description="Low complexity" evidence="1">
    <location>
        <begin position="7"/>
        <end position="18"/>
    </location>
</feature>
<protein>
    <submittedName>
        <fullName evidence="3">Uncharacterized protein</fullName>
    </submittedName>
</protein>
<dbReference type="Proteomes" id="UP001293593">
    <property type="component" value="Unassembled WGS sequence"/>
</dbReference>
<evidence type="ECO:0000313" key="4">
    <source>
        <dbReference type="Proteomes" id="UP001293593"/>
    </source>
</evidence>
<comment type="caution">
    <text evidence="3">The sequence shown here is derived from an EMBL/GenBank/DDBJ whole genome shotgun (WGS) entry which is preliminary data.</text>
</comment>
<organism evidence="3 4">
    <name type="scientific">Acacia crassicarpa</name>
    <name type="common">northern wattle</name>
    <dbReference type="NCBI Taxonomy" id="499986"/>
    <lineage>
        <taxon>Eukaryota</taxon>
        <taxon>Viridiplantae</taxon>
        <taxon>Streptophyta</taxon>
        <taxon>Embryophyta</taxon>
        <taxon>Tracheophyta</taxon>
        <taxon>Spermatophyta</taxon>
        <taxon>Magnoliopsida</taxon>
        <taxon>eudicotyledons</taxon>
        <taxon>Gunneridae</taxon>
        <taxon>Pentapetalae</taxon>
        <taxon>rosids</taxon>
        <taxon>fabids</taxon>
        <taxon>Fabales</taxon>
        <taxon>Fabaceae</taxon>
        <taxon>Caesalpinioideae</taxon>
        <taxon>mimosoid clade</taxon>
        <taxon>Acacieae</taxon>
        <taxon>Acacia</taxon>
    </lineage>
</organism>